<name>A0A9P1IGJ1_9PELO</name>
<evidence type="ECO:0000313" key="2">
    <source>
        <dbReference type="Proteomes" id="UP001152747"/>
    </source>
</evidence>
<accession>A0A9P1IGJ1</accession>
<dbReference type="Proteomes" id="UP001152747">
    <property type="component" value="Unassembled WGS sequence"/>
</dbReference>
<gene>
    <name evidence="1" type="ORF">CAMP_LOCUS7287</name>
</gene>
<dbReference type="OrthoDB" id="5833282at2759"/>
<dbReference type="EMBL" id="CANHGI010000003">
    <property type="protein sequence ID" value="CAI5444650.1"/>
    <property type="molecule type" value="Genomic_DNA"/>
</dbReference>
<reference evidence="1" key="1">
    <citation type="submission" date="2022-11" db="EMBL/GenBank/DDBJ databases">
        <authorList>
            <person name="Kikuchi T."/>
        </authorList>
    </citation>
    <scope>NUCLEOTIDE SEQUENCE</scope>
    <source>
        <strain evidence="1">PS1010</strain>
    </source>
</reference>
<keyword evidence="2" id="KW-1185">Reference proteome</keyword>
<proteinExistence type="predicted"/>
<comment type="caution">
    <text evidence="1">The sequence shown here is derived from an EMBL/GenBank/DDBJ whole genome shotgun (WGS) entry which is preliminary data.</text>
</comment>
<protein>
    <submittedName>
        <fullName evidence="1">Uncharacterized protein</fullName>
    </submittedName>
</protein>
<sequence length="390" mass="46342">MVTRVMNDIIVLTIEGVPEKYTKFEISKRFDYFIQIDHDFERFVVEKRNICKKTDVWLKLQEEMKRNDLKTDKNWIEIDKNTSNKRRFCTFTAKRRCYDWIKDGEIVLLSQCWIVHGIVRRKTNFLYAKKCDKTASYKQNDPKIVCFEILIDENDNNNNNNNWIPNIPQAYYFITIDSSFLFENGCGWQKFIIVDTENRRIFQRESAETIDFDVVHWNIELLTDQKNNDIIHNELSEEIRTCKSIEGSSRSISIPDRVNTEISDISIIYGRIESLKIHDFNVHLKEIGFVNIFHISAEGNQLRIFIDISDECNSDEMSTFFEIGRYIFLSLDHTSDNLNIIGKVHEQRSATVFMISIDSELSNSLFWSVWIRYMYSFNIRSMKMLCHIHE</sequence>
<organism evidence="1 2">
    <name type="scientific">Caenorhabditis angaria</name>
    <dbReference type="NCBI Taxonomy" id="860376"/>
    <lineage>
        <taxon>Eukaryota</taxon>
        <taxon>Metazoa</taxon>
        <taxon>Ecdysozoa</taxon>
        <taxon>Nematoda</taxon>
        <taxon>Chromadorea</taxon>
        <taxon>Rhabditida</taxon>
        <taxon>Rhabditina</taxon>
        <taxon>Rhabditomorpha</taxon>
        <taxon>Rhabditoidea</taxon>
        <taxon>Rhabditidae</taxon>
        <taxon>Peloderinae</taxon>
        <taxon>Caenorhabditis</taxon>
    </lineage>
</organism>
<evidence type="ECO:0000313" key="1">
    <source>
        <dbReference type="EMBL" id="CAI5444650.1"/>
    </source>
</evidence>
<dbReference type="AlphaFoldDB" id="A0A9P1IGJ1"/>